<reference evidence="3 4" key="1">
    <citation type="journal article" date="2014" name="Curr. Biol.">
        <title>The genome of the clonal raider ant Cerapachys biroi.</title>
        <authorList>
            <person name="Oxley P.R."/>
            <person name="Ji L."/>
            <person name="Fetter-Pruneda I."/>
            <person name="McKenzie S.K."/>
            <person name="Li C."/>
            <person name="Hu H."/>
            <person name="Zhang G."/>
            <person name="Kronauer D.J."/>
        </authorList>
    </citation>
    <scope>NUCLEOTIDE SEQUENCE [LARGE SCALE GENOMIC DNA]</scope>
</reference>
<dbReference type="InterPro" id="IPR036236">
    <property type="entry name" value="Znf_C2H2_sf"/>
</dbReference>
<feature type="domain" description="C2H2-type" evidence="2">
    <location>
        <begin position="13"/>
        <end position="35"/>
    </location>
</feature>
<keyword evidence="1" id="KW-0479">Metal-binding</keyword>
<keyword evidence="1" id="KW-0862">Zinc</keyword>
<evidence type="ECO:0000313" key="3">
    <source>
        <dbReference type="EMBL" id="EZA53670.1"/>
    </source>
</evidence>
<gene>
    <name evidence="3" type="ORF">X777_06777</name>
</gene>
<dbReference type="SUPFAM" id="SSF57667">
    <property type="entry name" value="beta-beta-alpha zinc fingers"/>
    <property type="match status" value="1"/>
</dbReference>
<dbReference type="GO" id="GO:0008270">
    <property type="term" value="F:zinc ion binding"/>
    <property type="evidence" value="ECO:0007669"/>
    <property type="project" value="UniProtKB-KW"/>
</dbReference>
<proteinExistence type="predicted"/>
<dbReference type="Pfam" id="PF00096">
    <property type="entry name" value="zf-C2H2"/>
    <property type="match status" value="1"/>
</dbReference>
<name>A0A026WC81_OOCBI</name>
<dbReference type="EMBL" id="KK107274">
    <property type="protein sequence ID" value="EZA53670.1"/>
    <property type="molecule type" value="Genomic_DNA"/>
</dbReference>
<dbReference type="Gene3D" id="3.30.160.60">
    <property type="entry name" value="Classic Zinc Finger"/>
    <property type="match status" value="1"/>
</dbReference>
<protein>
    <submittedName>
        <fullName evidence="3">Protein drumstick</fullName>
    </submittedName>
</protein>
<evidence type="ECO:0000256" key="1">
    <source>
        <dbReference type="PROSITE-ProRule" id="PRU00042"/>
    </source>
</evidence>
<organism evidence="3 4">
    <name type="scientific">Ooceraea biroi</name>
    <name type="common">Clonal raider ant</name>
    <name type="synonym">Cerapachys biroi</name>
    <dbReference type="NCBI Taxonomy" id="2015173"/>
    <lineage>
        <taxon>Eukaryota</taxon>
        <taxon>Metazoa</taxon>
        <taxon>Ecdysozoa</taxon>
        <taxon>Arthropoda</taxon>
        <taxon>Hexapoda</taxon>
        <taxon>Insecta</taxon>
        <taxon>Pterygota</taxon>
        <taxon>Neoptera</taxon>
        <taxon>Endopterygota</taxon>
        <taxon>Hymenoptera</taxon>
        <taxon>Apocrita</taxon>
        <taxon>Aculeata</taxon>
        <taxon>Formicoidea</taxon>
        <taxon>Formicidae</taxon>
        <taxon>Dorylinae</taxon>
        <taxon>Ooceraea</taxon>
    </lineage>
</organism>
<evidence type="ECO:0000313" key="4">
    <source>
        <dbReference type="Proteomes" id="UP000053097"/>
    </source>
</evidence>
<dbReference type="PROSITE" id="PS50157">
    <property type="entry name" value="ZINC_FINGER_C2H2_2"/>
    <property type="match status" value="1"/>
</dbReference>
<dbReference type="Proteomes" id="UP000053097">
    <property type="component" value="Unassembled WGS sequence"/>
</dbReference>
<dbReference type="InterPro" id="IPR013087">
    <property type="entry name" value="Znf_C2H2_type"/>
</dbReference>
<dbReference type="FunFam" id="3.30.160.60:FF:001793">
    <property type="entry name" value="Blast:Protein drumstick"/>
    <property type="match status" value="1"/>
</dbReference>
<sequence length="121" mass="13894">MIHERSHKDDVTFTCEVCGKSFKRQDNLKQHSSVYPCPMILPHVPMKIESTIAKAVTVLASRRSKPLVRPPSAATALTFHINSLVMLQRVTFTRLPADRGEDQEREEIRAELFDFLFRKSI</sequence>
<keyword evidence="1" id="KW-0863">Zinc-finger</keyword>
<accession>A0A026WC81</accession>
<evidence type="ECO:0000259" key="2">
    <source>
        <dbReference type="PROSITE" id="PS50157"/>
    </source>
</evidence>
<dbReference type="AlphaFoldDB" id="A0A026WC81"/>
<keyword evidence="4" id="KW-1185">Reference proteome</keyword>